<dbReference type="CDD" id="cd02022">
    <property type="entry name" value="DPCK"/>
    <property type="match status" value="1"/>
</dbReference>
<dbReference type="RefSeq" id="WP_128230619.1">
    <property type="nucleotide sequence ID" value="NZ_SACR01000007.1"/>
</dbReference>
<dbReference type="AlphaFoldDB" id="A0A437R9E9"/>
<comment type="caution">
    <text evidence="7">The sequence shown here is derived from an EMBL/GenBank/DDBJ whole genome shotgun (WGS) entry which is preliminary data.</text>
</comment>
<comment type="function">
    <text evidence="5">Catalyzes the phosphorylation of the 3'-hydroxyl group of dephosphocoenzyme A to form coenzyme A.</text>
</comment>
<evidence type="ECO:0000256" key="5">
    <source>
        <dbReference type="HAMAP-Rule" id="MF_00376"/>
    </source>
</evidence>
<dbReference type="HAMAP" id="MF_00376">
    <property type="entry name" value="Dephospho_CoA_kinase"/>
    <property type="match status" value="1"/>
</dbReference>
<dbReference type="GO" id="GO:0004140">
    <property type="term" value="F:dephospho-CoA kinase activity"/>
    <property type="evidence" value="ECO:0007669"/>
    <property type="project" value="UniProtKB-UniRule"/>
</dbReference>
<keyword evidence="3 5" id="KW-0067">ATP-binding</keyword>
<reference evidence="7 8" key="1">
    <citation type="submission" date="2019-01" db="EMBL/GenBank/DDBJ databases">
        <authorList>
            <person name="Chen W.-M."/>
        </authorList>
    </citation>
    <scope>NUCLEOTIDE SEQUENCE [LARGE SCALE GENOMIC DNA]</scope>
    <source>
        <strain evidence="7 8">KYPY4</strain>
    </source>
</reference>
<proteinExistence type="inferred from homology"/>
<keyword evidence="5" id="KW-0963">Cytoplasm</keyword>
<keyword evidence="4 5" id="KW-0173">Coenzyme A biosynthesis</keyword>
<dbReference type="EC" id="2.7.1.24" evidence="5 6"/>
<comment type="catalytic activity">
    <reaction evidence="5">
        <text>3'-dephospho-CoA + ATP = ADP + CoA + H(+)</text>
        <dbReference type="Rhea" id="RHEA:18245"/>
        <dbReference type="ChEBI" id="CHEBI:15378"/>
        <dbReference type="ChEBI" id="CHEBI:30616"/>
        <dbReference type="ChEBI" id="CHEBI:57287"/>
        <dbReference type="ChEBI" id="CHEBI:57328"/>
        <dbReference type="ChEBI" id="CHEBI:456216"/>
        <dbReference type="EC" id="2.7.1.24"/>
    </reaction>
</comment>
<organism evidence="7 8">
    <name type="scientific">Rubrivivax rivuli</name>
    <dbReference type="NCBI Taxonomy" id="1862385"/>
    <lineage>
        <taxon>Bacteria</taxon>
        <taxon>Pseudomonadati</taxon>
        <taxon>Pseudomonadota</taxon>
        <taxon>Betaproteobacteria</taxon>
        <taxon>Burkholderiales</taxon>
        <taxon>Sphaerotilaceae</taxon>
        <taxon>Rubrivivax</taxon>
    </lineage>
</organism>
<dbReference type="InterPro" id="IPR001977">
    <property type="entry name" value="Depp_CoAkinase"/>
</dbReference>
<dbReference type="PANTHER" id="PTHR10695">
    <property type="entry name" value="DEPHOSPHO-COA KINASE-RELATED"/>
    <property type="match status" value="1"/>
</dbReference>
<comment type="similarity">
    <text evidence="1 5">Belongs to the CoaE family.</text>
</comment>
<protein>
    <recommendedName>
        <fullName evidence="5 6">Dephospho-CoA kinase</fullName>
        <ecNumber evidence="5 6">2.7.1.24</ecNumber>
    </recommendedName>
    <alternativeName>
        <fullName evidence="5">Dephosphocoenzyme A kinase</fullName>
    </alternativeName>
</protein>
<dbReference type="Proteomes" id="UP000285575">
    <property type="component" value="Unassembled WGS sequence"/>
</dbReference>
<comment type="pathway">
    <text evidence="5">Cofactor biosynthesis; coenzyme A biosynthesis; CoA from (R)-pantothenate: step 5/5.</text>
</comment>
<dbReference type="NCBIfam" id="TIGR00152">
    <property type="entry name" value="dephospho-CoA kinase"/>
    <property type="match status" value="1"/>
</dbReference>
<dbReference type="PANTHER" id="PTHR10695:SF46">
    <property type="entry name" value="BIFUNCTIONAL COENZYME A SYNTHASE-RELATED"/>
    <property type="match status" value="1"/>
</dbReference>
<sequence length="211" mass="22033">MDRPGLTPPLRAIGLTGGIGSGKSTVAQALVGLGALLVDTDAIARALTLPGGAAMPAIAEAFGPGALTTEGALDREQMRRLAFNDAGAKRRLEAILHPLIGLEAQRQAAAAGHRPVVFDVPLLTESSHWRARVQRVLVVDCREDTQAARVAQRPGWDEAAARRVISQQATRSARRAIADAVIFNDDIGLVALQAEVAAVWTAWCGSAAPGA</sequence>
<evidence type="ECO:0000256" key="3">
    <source>
        <dbReference type="ARBA" id="ARBA00022840"/>
    </source>
</evidence>
<evidence type="ECO:0000313" key="7">
    <source>
        <dbReference type="EMBL" id="RVU43335.1"/>
    </source>
</evidence>
<dbReference type="OrthoDB" id="9812943at2"/>
<dbReference type="SUPFAM" id="SSF52540">
    <property type="entry name" value="P-loop containing nucleoside triphosphate hydrolases"/>
    <property type="match status" value="1"/>
</dbReference>
<accession>A0A437R9E9</accession>
<keyword evidence="2 5" id="KW-0547">Nucleotide-binding</keyword>
<evidence type="ECO:0000256" key="2">
    <source>
        <dbReference type="ARBA" id="ARBA00022741"/>
    </source>
</evidence>
<dbReference type="GO" id="GO:0005524">
    <property type="term" value="F:ATP binding"/>
    <property type="evidence" value="ECO:0007669"/>
    <property type="project" value="UniProtKB-UniRule"/>
</dbReference>
<evidence type="ECO:0000256" key="6">
    <source>
        <dbReference type="NCBIfam" id="TIGR00152"/>
    </source>
</evidence>
<evidence type="ECO:0000313" key="8">
    <source>
        <dbReference type="Proteomes" id="UP000285575"/>
    </source>
</evidence>
<dbReference type="EMBL" id="SACR01000007">
    <property type="protein sequence ID" value="RVU43335.1"/>
    <property type="molecule type" value="Genomic_DNA"/>
</dbReference>
<evidence type="ECO:0000256" key="4">
    <source>
        <dbReference type="ARBA" id="ARBA00022993"/>
    </source>
</evidence>
<dbReference type="PROSITE" id="PS51219">
    <property type="entry name" value="DPCK"/>
    <property type="match status" value="1"/>
</dbReference>
<name>A0A437R9E9_9BURK</name>
<feature type="binding site" evidence="5">
    <location>
        <begin position="20"/>
        <end position="25"/>
    </location>
    <ligand>
        <name>ATP</name>
        <dbReference type="ChEBI" id="CHEBI:30616"/>
    </ligand>
</feature>
<dbReference type="GO" id="GO:0015937">
    <property type="term" value="P:coenzyme A biosynthetic process"/>
    <property type="evidence" value="ECO:0007669"/>
    <property type="project" value="UniProtKB-UniRule"/>
</dbReference>
<keyword evidence="5 7" id="KW-0418">Kinase</keyword>
<keyword evidence="8" id="KW-1185">Reference proteome</keyword>
<evidence type="ECO:0000256" key="1">
    <source>
        <dbReference type="ARBA" id="ARBA00009018"/>
    </source>
</evidence>
<dbReference type="Pfam" id="PF01121">
    <property type="entry name" value="CoaE"/>
    <property type="match status" value="1"/>
</dbReference>
<keyword evidence="5 7" id="KW-0808">Transferase</keyword>
<dbReference type="UniPathway" id="UPA00241">
    <property type="reaction ID" value="UER00356"/>
</dbReference>
<dbReference type="GO" id="GO:0005737">
    <property type="term" value="C:cytoplasm"/>
    <property type="evidence" value="ECO:0007669"/>
    <property type="project" value="UniProtKB-SubCell"/>
</dbReference>
<dbReference type="Gene3D" id="3.40.50.300">
    <property type="entry name" value="P-loop containing nucleotide triphosphate hydrolases"/>
    <property type="match status" value="1"/>
</dbReference>
<dbReference type="InterPro" id="IPR027417">
    <property type="entry name" value="P-loop_NTPase"/>
</dbReference>
<comment type="subcellular location">
    <subcellularLocation>
        <location evidence="5">Cytoplasm</location>
    </subcellularLocation>
</comment>
<gene>
    <name evidence="5" type="primary">coaE</name>
    <name evidence="7" type="ORF">EOE66_20525</name>
</gene>